<dbReference type="Pfam" id="PF00097">
    <property type="entry name" value="zf-C3HC4"/>
    <property type="match status" value="1"/>
</dbReference>
<evidence type="ECO:0000259" key="18">
    <source>
        <dbReference type="PROSITE" id="PS50089"/>
    </source>
</evidence>
<feature type="coiled-coil region" evidence="16">
    <location>
        <begin position="382"/>
        <end position="423"/>
    </location>
</feature>
<keyword evidence="10 15" id="KW-0156">Chromatin regulator</keyword>
<dbReference type="Proteomes" id="UP000239156">
    <property type="component" value="Unassembled WGS sequence"/>
</dbReference>
<dbReference type="AlphaFoldDB" id="A0A2S4W768"/>
<dbReference type="Pfam" id="PF08647">
    <property type="entry name" value="BRE1"/>
    <property type="match status" value="1"/>
</dbReference>
<dbReference type="GO" id="GO:0016567">
    <property type="term" value="P:protein ubiquitination"/>
    <property type="evidence" value="ECO:0007669"/>
    <property type="project" value="UniProtKB-UniRule"/>
</dbReference>
<dbReference type="GO" id="GO:0006325">
    <property type="term" value="P:chromatin organization"/>
    <property type="evidence" value="ECO:0007669"/>
    <property type="project" value="UniProtKB-KW"/>
</dbReference>
<feature type="compositionally biased region" description="Basic and acidic residues" evidence="17">
    <location>
        <begin position="259"/>
        <end position="279"/>
    </location>
</feature>
<dbReference type="InterPro" id="IPR017907">
    <property type="entry name" value="Znf_RING_CS"/>
</dbReference>
<feature type="compositionally biased region" description="Polar residues" evidence="17">
    <location>
        <begin position="36"/>
        <end position="50"/>
    </location>
</feature>
<proteinExistence type="inferred from homology"/>
<evidence type="ECO:0000256" key="15">
    <source>
        <dbReference type="RuleBase" id="RU365038"/>
    </source>
</evidence>
<feature type="coiled-coil region" evidence="16">
    <location>
        <begin position="547"/>
        <end position="574"/>
    </location>
</feature>
<comment type="subcellular location">
    <subcellularLocation>
        <location evidence="2 15">Nucleus</location>
    </subcellularLocation>
</comment>
<comment type="catalytic activity">
    <reaction evidence="1 15">
        <text>S-ubiquitinyl-[E2 ubiquitin-conjugating enzyme]-L-cysteine + [acceptor protein]-L-lysine = [E2 ubiquitin-conjugating enzyme]-L-cysteine + N(6)-ubiquitinyl-[acceptor protein]-L-lysine.</text>
        <dbReference type="EC" id="2.3.2.27"/>
    </reaction>
</comment>
<keyword evidence="20" id="KW-1185">Reference proteome</keyword>
<feature type="coiled-coil region" evidence="16">
    <location>
        <begin position="791"/>
        <end position="818"/>
    </location>
</feature>
<dbReference type="PROSITE" id="PS00518">
    <property type="entry name" value="ZF_RING_1"/>
    <property type="match status" value="1"/>
</dbReference>
<dbReference type="EC" id="2.3.2.27" evidence="15"/>
<evidence type="ECO:0000256" key="5">
    <source>
        <dbReference type="ARBA" id="ARBA00022679"/>
    </source>
</evidence>
<organism evidence="19 20">
    <name type="scientific">Puccinia striiformis</name>
    <dbReference type="NCBI Taxonomy" id="27350"/>
    <lineage>
        <taxon>Eukaryota</taxon>
        <taxon>Fungi</taxon>
        <taxon>Dikarya</taxon>
        <taxon>Basidiomycota</taxon>
        <taxon>Pucciniomycotina</taxon>
        <taxon>Pucciniomycetes</taxon>
        <taxon>Pucciniales</taxon>
        <taxon>Pucciniaceae</taxon>
        <taxon>Puccinia</taxon>
    </lineage>
</organism>
<evidence type="ECO:0000256" key="13">
    <source>
        <dbReference type="ARBA" id="ARBA00059679"/>
    </source>
</evidence>
<reference evidence="19" key="1">
    <citation type="submission" date="2017-12" db="EMBL/GenBank/DDBJ databases">
        <title>Gene loss provides genomic basis for host adaptation in cereal stripe rust fungi.</title>
        <authorList>
            <person name="Xia C."/>
        </authorList>
    </citation>
    <scope>NUCLEOTIDE SEQUENCE [LARGE SCALE GENOMIC DNA]</scope>
    <source>
        <strain evidence="19">93-210</strain>
    </source>
</reference>
<sequence length="908" mass="102408">MLDDQRKRRIEPNAGPIARKKPMLNASTPSPIIDTNHLNPSDRTQSESVNHLNQSVGDDDLLEVCSPSSTLSTLPHPRFQLIEHHPSLQFEITPRPSPSTIPSINFRKEALWRQLQEYKRDLKRAQERIEQSESQKSDVESRLAAIDICWNQLIEDVRILFKDSCTDLDSSTHATIMSLPSSPTSLDRALHQRSTASKDLIVHLISLASSSSVASPDLEEIRARCHRLTAESASSRAALGLAESKLKQLQDQLDAAQEATRRAEKKLDRERSRTVKELDAQGQGASTSQAPKSETRLPSDDSPTPIVEQNGNGTHDDKPPSLTTCNGTHSPDHDISKQLTNSRSRELELLKEQLLQRAHEIDVLNWKIINLPDEIVRDTPAFKRLKAEVAHATLELERVRSLLETTQKEADDLRERQEEFRTKIVVSNHLVSCFELVCILISFPPVIQAEMTKRMEDMEKKLSSKDADVTRIRATREETRSELHELKTRDVEKMKQVAQIRTLANSRQDRINALSSEVRRLKMRLAADVGDRHAVDFLATNEEVDVAKALQERIKVAEETIKSLTTQIEQISQDSRSEDSAALIRSEAEARRDLVIARQRVESIDALLGPDGNAETTEMAERLQVEVDRRQALEAKLAAQEASASMLFTEVDRLSTAWALLDEQNRDKVFKLAEHDEKVLKAVHEKAKADNRYFSAMRANEALKSQTAVLEKMAEKQTVTISKMSDELRAVSARLTSAEREITIHQKMVEAHKTKTTELSIENADLIARCSQHDQKVIELSTLLRDRTAQAETEASARRTAEENVINLEKEIQRSKLAGTNGRGGLEPAEVAELRSFNDDLTVRIHSQFQLKMLKCNSCKQRFKSHVITRCMHLFCGACLEARLETRQRKCPTCSIAFGTNDVSAVYF</sequence>
<keyword evidence="9 15" id="KW-0862">Zinc</keyword>
<dbReference type="GO" id="GO:0061630">
    <property type="term" value="F:ubiquitin protein ligase activity"/>
    <property type="evidence" value="ECO:0007669"/>
    <property type="project" value="UniProtKB-EC"/>
</dbReference>
<feature type="coiled-coil region" evidence="16">
    <location>
        <begin position="108"/>
        <end position="142"/>
    </location>
</feature>
<feature type="region of interest" description="Disordered" evidence="17">
    <location>
        <begin position="1"/>
        <end position="50"/>
    </location>
</feature>
<evidence type="ECO:0000256" key="12">
    <source>
        <dbReference type="ARBA" id="ARBA00023242"/>
    </source>
</evidence>
<evidence type="ECO:0000256" key="2">
    <source>
        <dbReference type="ARBA" id="ARBA00004123"/>
    </source>
</evidence>
<comment type="function">
    <text evidence="13">E3 ubiquitin-protein ligase that mediates monoubiquitination of histone H2B to form H2BK123ub1. H2BK123ub1 gives a specific tag for epigenetic transcriptional activation and is also a prerequisite for H3K4me and H3K79me formation.</text>
</comment>
<gene>
    <name evidence="19" type="ORF">PSTT_00342</name>
</gene>
<dbReference type="PROSITE" id="PS50089">
    <property type="entry name" value="ZF_RING_2"/>
    <property type="match status" value="1"/>
</dbReference>
<dbReference type="Pfam" id="PF26095">
    <property type="entry name" value="CC_Bre1"/>
    <property type="match status" value="1"/>
</dbReference>
<keyword evidence="5 15" id="KW-0808">Transferase</keyword>
<evidence type="ECO:0000256" key="7">
    <source>
        <dbReference type="ARBA" id="ARBA00022771"/>
    </source>
</evidence>
<evidence type="ECO:0000256" key="3">
    <source>
        <dbReference type="ARBA" id="ARBA00004906"/>
    </source>
</evidence>
<dbReference type="VEuPathDB" id="FungiDB:PSTT_00342"/>
<dbReference type="InterPro" id="IPR018957">
    <property type="entry name" value="Znf_C3HC4_RING-type"/>
</dbReference>
<keyword evidence="11 15" id="KW-0175">Coiled coil</keyword>
<evidence type="ECO:0000256" key="14">
    <source>
        <dbReference type="PROSITE-ProRule" id="PRU00175"/>
    </source>
</evidence>
<feature type="region of interest" description="Disordered" evidence="17">
    <location>
        <begin position="252"/>
        <end position="340"/>
    </location>
</feature>
<dbReference type="GO" id="GO:0005634">
    <property type="term" value="C:nucleus"/>
    <property type="evidence" value="ECO:0007669"/>
    <property type="project" value="UniProtKB-SubCell"/>
</dbReference>
<dbReference type="InterPro" id="IPR001841">
    <property type="entry name" value="Znf_RING"/>
</dbReference>
<evidence type="ECO:0000256" key="8">
    <source>
        <dbReference type="ARBA" id="ARBA00022786"/>
    </source>
</evidence>
<keyword evidence="6 15" id="KW-0479">Metal-binding</keyword>
<dbReference type="VEuPathDB" id="FungiDB:PSHT_12600"/>
<dbReference type="SMART" id="SM00184">
    <property type="entry name" value="RING"/>
    <property type="match status" value="1"/>
</dbReference>
<dbReference type="InterPro" id="IPR058643">
    <property type="entry name" value="BRE1-like_CC"/>
</dbReference>
<comment type="caution">
    <text evidence="19">The sequence shown here is derived from an EMBL/GenBank/DDBJ whole genome shotgun (WGS) entry which is preliminary data.</text>
</comment>
<dbReference type="CDD" id="cd16499">
    <property type="entry name" value="RING-HC_Bre1-like"/>
    <property type="match status" value="1"/>
</dbReference>
<evidence type="ECO:0000256" key="4">
    <source>
        <dbReference type="ARBA" id="ARBA00005555"/>
    </source>
</evidence>
<dbReference type="Gene3D" id="3.30.40.10">
    <property type="entry name" value="Zinc/RING finger domain, C3HC4 (zinc finger)"/>
    <property type="match status" value="1"/>
</dbReference>
<evidence type="ECO:0000256" key="1">
    <source>
        <dbReference type="ARBA" id="ARBA00000900"/>
    </source>
</evidence>
<evidence type="ECO:0000313" key="20">
    <source>
        <dbReference type="Proteomes" id="UP000239156"/>
    </source>
</evidence>
<keyword evidence="12 15" id="KW-0539">Nucleus</keyword>
<keyword evidence="8 15" id="KW-0833">Ubl conjugation pathway</keyword>
<comment type="similarity">
    <text evidence="4 15">Belongs to the BRE1 family.</text>
</comment>
<dbReference type="InterPro" id="IPR013956">
    <property type="entry name" value="E3_ubiquit_lig_Bre1"/>
</dbReference>
<keyword evidence="7 14" id="KW-0863">Zinc-finger</keyword>
<dbReference type="PANTHER" id="PTHR23163">
    <property type="entry name" value="RING FINGER PROTEIN-RELATED"/>
    <property type="match status" value="1"/>
</dbReference>
<evidence type="ECO:0000256" key="6">
    <source>
        <dbReference type="ARBA" id="ARBA00022723"/>
    </source>
</evidence>
<name>A0A2S4W768_9BASI</name>
<comment type="pathway">
    <text evidence="3 15">Protein modification; protein ubiquitination.</text>
</comment>
<feature type="compositionally biased region" description="Polar residues" evidence="17">
    <location>
        <begin position="283"/>
        <end position="292"/>
    </location>
</feature>
<dbReference type="InterPro" id="IPR013083">
    <property type="entry name" value="Znf_RING/FYVE/PHD"/>
</dbReference>
<dbReference type="GO" id="GO:0008270">
    <property type="term" value="F:zinc ion binding"/>
    <property type="evidence" value="ECO:0007669"/>
    <property type="project" value="UniProtKB-KW"/>
</dbReference>
<evidence type="ECO:0000256" key="9">
    <source>
        <dbReference type="ARBA" id="ARBA00022833"/>
    </source>
</evidence>
<feature type="domain" description="RING-type" evidence="18">
    <location>
        <begin position="856"/>
        <end position="895"/>
    </location>
</feature>
<evidence type="ECO:0000256" key="11">
    <source>
        <dbReference type="ARBA" id="ARBA00023054"/>
    </source>
</evidence>
<dbReference type="PANTHER" id="PTHR23163:SF0">
    <property type="entry name" value="E3 UBIQUITIN-PROTEIN LIGASE BRE1"/>
    <property type="match status" value="1"/>
</dbReference>
<accession>A0A2S4W768</accession>
<dbReference type="EMBL" id="PKSL01000002">
    <property type="protein sequence ID" value="POW17613.1"/>
    <property type="molecule type" value="Genomic_DNA"/>
</dbReference>
<dbReference type="SUPFAM" id="SSF57850">
    <property type="entry name" value="RING/U-box"/>
    <property type="match status" value="1"/>
</dbReference>
<dbReference type="UniPathway" id="UPA00143"/>
<dbReference type="GO" id="GO:0033503">
    <property type="term" value="C:HULC complex"/>
    <property type="evidence" value="ECO:0007669"/>
    <property type="project" value="TreeGrafter"/>
</dbReference>
<evidence type="ECO:0000256" key="10">
    <source>
        <dbReference type="ARBA" id="ARBA00022853"/>
    </source>
</evidence>
<evidence type="ECO:0000256" key="17">
    <source>
        <dbReference type="SAM" id="MobiDB-lite"/>
    </source>
</evidence>
<evidence type="ECO:0000313" key="19">
    <source>
        <dbReference type="EMBL" id="POW17613.1"/>
    </source>
</evidence>
<evidence type="ECO:0000256" key="16">
    <source>
        <dbReference type="SAM" id="Coils"/>
    </source>
</evidence>
<protein>
    <recommendedName>
        <fullName evidence="15">E3 ubiquitin protein ligase</fullName>
        <ecNumber evidence="15">2.3.2.27</ecNumber>
    </recommendedName>
</protein>